<organism evidence="13 14">
    <name type="scientific">Cyclotella atomus</name>
    <dbReference type="NCBI Taxonomy" id="382360"/>
    <lineage>
        <taxon>Eukaryota</taxon>
        <taxon>Sar</taxon>
        <taxon>Stramenopiles</taxon>
        <taxon>Ochrophyta</taxon>
        <taxon>Bacillariophyta</taxon>
        <taxon>Coscinodiscophyceae</taxon>
        <taxon>Thalassiosirophycidae</taxon>
        <taxon>Stephanodiscales</taxon>
        <taxon>Stephanodiscaceae</taxon>
        <taxon>Cyclotella</taxon>
    </lineage>
</organism>
<dbReference type="Proteomes" id="UP001530400">
    <property type="component" value="Unassembled WGS sequence"/>
</dbReference>
<dbReference type="GO" id="GO:0005737">
    <property type="term" value="C:cytoplasm"/>
    <property type="evidence" value="ECO:0007669"/>
    <property type="project" value="UniProtKB-SubCell"/>
</dbReference>
<dbReference type="PROSITE" id="PS51918">
    <property type="entry name" value="RADICAL_SAM"/>
    <property type="match status" value="1"/>
</dbReference>
<dbReference type="SFLD" id="SFLDF00275">
    <property type="entry name" value="adenosine_C2_methyltransferase"/>
    <property type="match status" value="1"/>
</dbReference>
<dbReference type="Gene3D" id="3.20.20.70">
    <property type="entry name" value="Aldolase class I"/>
    <property type="match status" value="1"/>
</dbReference>
<evidence type="ECO:0000256" key="6">
    <source>
        <dbReference type="ARBA" id="ARBA00022679"/>
    </source>
</evidence>
<keyword evidence="3" id="KW-0004">4Fe-4S</keyword>
<proteinExistence type="predicted"/>
<reference evidence="13 14" key="1">
    <citation type="submission" date="2024-10" db="EMBL/GenBank/DDBJ databases">
        <title>Updated reference genomes for cyclostephanoid diatoms.</title>
        <authorList>
            <person name="Roberts W.R."/>
            <person name="Alverson A.J."/>
        </authorList>
    </citation>
    <scope>NUCLEOTIDE SEQUENCE [LARGE SCALE GENOMIC DNA]</scope>
    <source>
        <strain evidence="13 14">AJA010-31</strain>
    </source>
</reference>
<dbReference type="InterPro" id="IPR058240">
    <property type="entry name" value="rSAM_sf"/>
</dbReference>
<gene>
    <name evidence="13" type="ORF">ACHAWO_010493</name>
</gene>
<evidence type="ECO:0000256" key="11">
    <source>
        <dbReference type="SAM" id="SignalP"/>
    </source>
</evidence>
<evidence type="ECO:0000259" key="12">
    <source>
        <dbReference type="PROSITE" id="PS51918"/>
    </source>
</evidence>
<evidence type="ECO:0000256" key="4">
    <source>
        <dbReference type="ARBA" id="ARBA00022490"/>
    </source>
</evidence>
<keyword evidence="10" id="KW-0411">Iron-sulfur</keyword>
<keyword evidence="14" id="KW-1185">Reference proteome</keyword>
<evidence type="ECO:0000256" key="2">
    <source>
        <dbReference type="ARBA" id="ARBA00004496"/>
    </source>
</evidence>
<dbReference type="GO" id="GO:0046872">
    <property type="term" value="F:metal ion binding"/>
    <property type="evidence" value="ECO:0007669"/>
    <property type="project" value="UniProtKB-KW"/>
</dbReference>
<dbReference type="SFLD" id="SFLDG01062">
    <property type="entry name" value="methyltransferase_(Class_A)"/>
    <property type="match status" value="1"/>
</dbReference>
<dbReference type="SFLD" id="SFLDS00029">
    <property type="entry name" value="Radical_SAM"/>
    <property type="match status" value="1"/>
</dbReference>
<evidence type="ECO:0000256" key="1">
    <source>
        <dbReference type="ARBA" id="ARBA00001966"/>
    </source>
</evidence>
<keyword evidence="7" id="KW-0949">S-adenosyl-L-methionine</keyword>
<dbReference type="InterPro" id="IPR007197">
    <property type="entry name" value="rSAM"/>
</dbReference>
<comment type="caution">
    <text evidence="13">The sequence shown here is derived from an EMBL/GenBank/DDBJ whole genome shotgun (WGS) entry which is preliminary data.</text>
</comment>
<dbReference type="CDD" id="cd01335">
    <property type="entry name" value="Radical_SAM"/>
    <property type="match status" value="1"/>
</dbReference>
<keyword evidence="6" id="KW-0808">Transferase</keyword>
<sequence>MTSSILLISLLLAIIEKSHPLILTSGQRIPSRQSIHQHASQNARLGPKSFFDLPAIEKFATDNDLKEHHLKGLYRVLMNADRSTLERTVLEEQLHALSFPKKQISSLLSTFSLTCSIQRIEKSKGGAKFVVQLPNGKLIESVLIRHERHNGDVRYTTCVSSQIGCAKKCSFCATGTMGLVGQLSSAEILEQIYLLQQYVKEEKLPGQVGNVVFMGMGEPLDNYDAVHEALRGITHQCLFGLKAKKVTVSTVGASAQKIRALADEAPQVCLALSLHSAIQSSREVLIPSAISIHIDDLGDALDYHACKSGGRGAMLEYLLIDGINDSNEEARALTEFCLKREGSVYVNLIPYNPTLAGDDFGFRTPLDERINAFHDNLKASGVKALVRWSTQNGRDANGACGQLVSSTA</sequence>
<dbReference type="InterPro" id="IPR040072">
    <property type="entry name" value="Methyltransferase_A"/>
</dbReference>
<keyword evidence="9" id="KW-0408">Iron</keyword>
<dbReference type="SUPFAM" id="SSF102114">
    <property type="entry name" value="Radical SAM enzymes"/>
    <property type="match status" value="1"/>
</dbReference>
<keyword evidence="11" id="KW-0732">Signal</keyword>
<evidence type="ECO:0000313" key="14">
    <source>
        <dbReference type="Proteomes" id="UP001530400"/>
    </source>
</evidence>
<accession>A0ABD3Q7U9</accession>
<comment type="subcellular location">
    <subcellularLocation>
        <location evidence="2">Cytoplasm</location>
    </subcellularLocation>
</comment>
<dbReference type="PANTHER" id="PTHR30544:SF8">
    <property type="entry name" value="RADICAL SAM SUPERFAMILY PROTEIN"/>
    <property type="match status" value="1"/>
</dbReference>
<feature type="domain" description="Radical SAM core" evidence="12">
    <location>
        <begin position="151"/>
        <end position="395"/>
    </location>
</feature>
<dbReference type="InterPro" id="IPR004383">
    <property type="entry name" value="rRNA_lsu_MTrfase_RlmN/Cfr"/>
</dbReference>
<feature type="signal peptide" evidence="11">
    <location>
        <begin position="1"/>
        <end position="20"/>
    </location>
</feature>
<evidence type="ECO:0000256" key="10">
    <source>
        <dbReference type="ARBA" id="ARBA00023014"/>
    </source>
</evidence>
<evidence type="ECO:0000256" key="9">
    <source>
        <dbReference type="ARBA" id="ARBA00023004"/>
    </source>
</evidence>
<dbReference type="InterPro" id="IPR013785">
    <property type="entry name" value="Aldolase_TIM"/>
</dbReference>
<keyword evidence="5" id="KW-0489">Methyltransferase</keyword>
<keyword evidence="4" id="KW-0963">Cytoplasm</keyword>
<evidence type="ECO:0000256" key="8">
    <source>
        <dbReference type="ARBA" id="ARBA00022723"/>
    </source>
</evidence>
<evidence type="ECO:0000256" key="7">
    <source>
        <dbReference type="ARBA" id="ARBA00022691"/>
    </source>
</evidence>
<dbReference type="GO" id="GO:0032259">
    <property type="term" value="P:methylation"/>
    <property type="evidence" value="ECO:0007669"/>
    <property type="project" value="UniProtKB-KW"/>
</dbReference>
<dbReference type="PANTHER" id="PTHR30544">
    <property type="entry name" value="23S RRNA METHYLTRANSFERASE"/>
    <property type="match status" value="1"/>
</dbReference>
<evidence type="ECO:0000256" key="3">
    <source>
        <dbReference type="ARBA" id="ARBA00022485"/>
    </source>
</evidence>
<evidence type="ECO:0000256" key="5">
    <source>
        <dbReference type="ARBA" id="ARBA00022603"/>
    </source>
</evidence>
<name>A0ABD3Q7U9_9STRA</name>
<keyword evidence="8" id="KW-0479">Metal-binding</keyword>
<feature type="chain" id="PRO_5044883809" description="Radical SAM core domain-containing protein" evidence="11">
    <location>
        <begin position="21"/>
        <end position="408"/>
    </location>
</feature>
<evidence type="ECO:0000313" key="13">
    <source>
        <dbReference type="EMBL" id="KAL3796213.1"/>
    </source>
</evidence>
<comment type="cofactor">
    <cofactor evidence="1">
        <name>[4Fe-4S] cluster</name>
        <dbReference type="ChEBI" id="CHEBI:49883"/>
    </cofactor>
</comment>
<dbReference type="EMBL" id="JALLPJ020000299">
    <property type="protein sequence ID" value="KAL3796213.1"/>
    <property type="molecule type" value="Genomic_DNA"/>
</dbReference>
<dbReference type="GO" id="GO:0008168">
    <property type="term" value="F:methyltransferase activity"/>
    <property type="evidence" value="ECO:0007669"/>
    <property type="project" value="UniProtKB-KW"/>
</dbReference>
<dbReference type="AlphaFoldDB" id="A0ABD3Q7U9"/>
<dbReference type="Pfam" id="PF04055">
    <property type="entry name" value="Radical_SAM"/>
    <property type="match status" value="1"/>
</dbReference>
<dbReference type="GO" id="GO:0051539">
    <property type="term" value="F:4 iron, 4 sulfur cluster binding"/>
    <property type="evidence" value="ECO:0007669"/>
    <property type="project" value="UniProtKB-KW"/>
</dbReference>
<protein>
    <recommendedName>
        <fullName evidence="12">Radical SAM core domain-containing protein</fullName>
    </recommendedName>
</protein>